<dbReference type="EMBL" id="CAJFCV020000006">
    <property type="protein sequence ID" value="CAG9132159.1"/>
    <property type="molecule type" value="Genomic_DNA"/>
</dbReference>
<dbReference type="Pfam" id="PF00412">
    <property type="entry name" value="LIM"/>
    <property type="match status" value="2"/>
</dbReference>
<dbReference type="SMR" id="A0A7I8X9X0"/>
<dbReference type="SMART" id="SM00389">
    <property type="entry name" value="HOX"/>
    <property type="match status" value="1"/>
</dbReference>
<dbReference type="Gene3D" id="2.10.110.10">
    <property type="entry name" value="Cysteine Rich Protein"/>
    <property type="match status" value="2"/>
</dbReference>
<dbReference type="AlphaFoldDB" id="A0A7I8X9X0"/>
<keyword evidence="6 9" id="KW-0238">DNA-binding</keyword>
<evidence type="ECO:0000256" key="5">
    <source>
        <dbReference type="ARBA" id="ARBA00023038"/>
    </source>
</evidence>
<comment type="caution">
    <text evidence="15">The sequence shown here is derived from an EMBL/GenBank/DDBJ whole genome shotgun (WGS) entry which is preliminary data.</text>
</comment>
<evidence type="ECO:0000256" key="8">
    <source>
        <dbReference type="ARBA" id="ARBA00023242"/>
    </source>
</evidence>
<reference evidence="15" key="1">
    <citation type="submission" date="2020-09" db="EMBL/GenBank/DDBJ databases">
        <authorList>
            <person name="Kikuchi T."/>
        </authorList>
    </citation>
    <scope>NUCLEOTIDE SEQUENCE</scope>
    <source>
        <strain evidence="15">Ka4C1</strain>
    </source>
</reference>
<feature type="compositionally biased region" description="Pro residues" evidence="12">
    <location>
        <begin position="319"/>
        <end position="328"/>
    </location>
</feature>
<dbReference type="PROSITE" id="PS00027">
    <property type="entry name" value="HOMEOBOX_1"/>
    <property type="match status" value="1"/>
</dbReference>
<dbReference type="PROSITE" id="PS50023">
    <property type="entry name" value="LIM_DOMAIN_2"/>
    <property type="match status" value="2"/>
</dbReference>
<dbReference type="FunFam" id="1.10.10.60:FF:000448">
    <property type="entry name" value="LIM/homeobox protein Lhx4"/>
    <property type="match status" value="1"/>
</dbReference>
<dbReference type="Gene3D" id="1.10.10.60">
    <property type="entry name" value="Homeodomain-like"/>
    <property type="match status" value="1"/>
</dbReference>
<dbReference type="SUPFAM" id="SSF46689">
    <property type="entry name" value="Homeodomain-like"/>
    <property type="match status" value="1"/>
</dbReference>
<keyword evidence="4 10" id="KW-0862">Zinc</keyword>
<feature type="domain" description="LIM zinc-binding" evidence="13">
    <location>
        <begin position="98"/>
        <end position="160"/>
    </location>
</feature>
<proteinExistence type="predicted"/>
<keyword evidence="16" id="KW-1185">Reference proteome</keyword>
<feature type="region of interest" description="Disordered" evidence="12">
    <location>
        <begin position="241"/>
        <end position="299"/>
    </location>
</feature>
<gene>
    <name evidence="15" type="ORF">BXYJ_LOCUS15740</name>
</gene>
<organism evidence="15 16">
    <name type="scientific">Bursaphelenchus xylophilus</name>
    <name type="common">Pinewood nematode worm</name>
    <name type="synonym">Aphelenchoides xylophilus</name>
    <dbReference type="NCBI Taxonomy" id="6326"/>
    <lineage>
        <taxon>Eukaryota</taxon>
        <taxon>Metazoa</taxon>
        <taxon>Ecdysozoa</taxon>
        <taxon>Nematoda</taxon>
        <taxon>Chromadorea</taxon>
        <taxon>Rhabditida</taxon>
        <taxon>Tylenchina</taxon>
        <taxon>Tylenchomorpha</taxon>
        <taxon>Aphelenchoidea</taxon>
        <taxon>Aphelenchoididae</taxon>
        <taxon>Bursaphelenchus</taxon>
    </lineage>
</organism>
<evidence type="ECO:0000256" key="7">
    <source>
        <dbReference type="ARBA" id="ARBA00023155"/>
    </source>
</evidence>
<dbReference type="SUPFAM" id="SSF57716">
    <property type="entry name" value="Glucocorticoid receptor-like (DNA-binding domain)"/>
    <property type="match status" value="2"/>
</dbReference>
<keyword evidence="5 10" id="KW-0440">LIM domain</keyword>
<evidence type="ECO:0000256" key="1">
    <source>
        <dbReference type="ARBA" id="ARBA00004123"/>
    </source>
</evidence>
<keyword evidence="3" id="KW-0677">Repeat</keyword>
<evidence type="ECO:0000259" key="13">
    <source>
        <dbReference type="PROSITE" id="PS50023"/>
    </source>
</evidence>
<evidence type="ECO:0000256" key="3">
    <source>
        <dbReference type="ARBA" id="ARBA00022737"/>
    </source>
</evidence>
<evidence type="ECO:0000313" key="15">
    <source>
        <dbReference type="EMBL" id="CAD5235649.1"/>
    </source>
</evidence>
<accession>A0A7I8X9X0</accession>
<evidence type="ECO:0000256" key="12">
    <source>
        <dbReference type="SAM" id="MobiDB-lite"/>
    </source>
</evidence>
<protein>
    <submittedName>
        <fullName evidence="15">(pine wood nematode) hypothetical protein</fullName>
    </submittedName>
</protein>
<sequence>MQEEDPLFGLAAPPEMGLGFQEKIGAEAAIDDRMLYKTCSGCGFDINDRYLLCVLDNVYHEFCLRCCACGRAMADCNSCYFKADKMYCKDDYYMMFVPKCARCQVALKSTDMVYRTLNLAFHINCFQCYCCGQQLKKGDRYHCVDGQIICSEDYNVIMRPQNSCENGYMPTISMEPNYSCGSSRDKKQPKRPRTILNAVQRKAFKYAFEKGPKPTRKVREQLAKETGLSVRVVQVWFQNQRAKMKKDQRKKEGQKGANSVGSAVTSTDSEAKSVVGEEELKSMGSIKSEDDYDSDTESFSDHLSVRSIARCDSSEMPAALPPPQPIPYPNEQYSSSPINKLYEMQQHYFAFA</sequence>
<feature type="region of interest" description="Disordered" evidence="12">
    <location>
        <begin position="313"/>
        <end position="332"/>
    </location>
</feature>
<comment type="subcellular location">
    <subcellularLocation>
        <location evidence="1 9 11">Nucleus</location>
    </subcellularLocation>
</comment>
<dbReference type="SMART" id="SM00132">
    <property type="entry name" value="LIM"/>
    <property type="match status" value="2"/>
</dbReference>
<dbReference type="GO" id="GO:0005634">
    <property type="term" value="C:nucleus"/>
    <property type="evidence" value="ECO:0007669"/>
    <property type="project" value="UniProtKB-SubCell"/>
</dbReference>
<name>A0A7I8X9X0_BURXY</name>
<dbReference type="PANTHER" id="PTHR24208:SF166">
    <property type="entry name" value="LIM HOMEOBOX TRANSCRIPTION FACTOR 1 ALPHA, ISOFORM B"/>
    <property type="match status" value="1"/>
</dbReference>
<dbReference type="EMBL" id="CAJFDI010000006">
    <property type="protein sequence ID" value="CAD5235649.1"/>
    <property type="molecule type" value="Genomic_DNA"/>
</dbReference>
<evidence type="ECO:0000256" key="9">
    <source>
        <dbReference type="PROSITE-ProRule" id="PRU00108"/>
    </source>
</evidence>
<evidence type="ECO:0000313" key="16">
    <source>
        <dbReference type="Proteomes" id="UP000659654"/>
    </source>
</evidence>
<evidence type="ECO:0000259" key="14">
    <source>
        <dbReference type="PROSITE" id="PS50071"/>
    </source>
</evidence>
<dbReference type="GO" id="GO:0000977">
    <property type="term" value="F:RNA polymerase II transcription regulatory region sequence-specific DNA binding"/>
    <property type="evidence" value="ECO:0007669"/>
    <property type="project" value="TreeGrafter"/>
</dbReference>
<dbReference type="PROSITE" id="PS00478">
    <property type="entry name" value="LIM_DOMAIN_1"/>
    <property type="match status" value="2"/>
</dbReference>
<dbReference type="InterPro" id="IPR009057">
    <property type="entry name" value="Homeodomain-like_sf"/>
</dbReference>
<evidence type="ECO:0000256" key="10">
    <source>
        <dbReference type="PROSITE-ProRule" id="PRU00125"/>
    </source>
</evidence>
<dbReference type="Proteomes" id="UP000659654">
    <property type="component" value="Unassembled WGS sequence"/>
</dbReference>
<evidence type="ECO:0000256" key="4">
    <source>
        <dbReference type="ARBA" id="ARBA00022833"/>
    </source>
</evidence>
<evidence type="ECO:0000256" key="11">
    <source>
        <dbReference type="RuleBase" id="RU000682"/>
    </source>
</evidence>
<dbReference type="Proteomes" id="UP000582659">
    <property type="component" value="Unassembled WGS sequence"/>
</dbReference>
<dbReference type="InterPro" id="IPR017970">
    <property type="entry name" value="Homeobox_CS"/>
</dbReference>
<feature type="domain" description="Homeobox" evidence="14">
    <location>
        <begin position="187"/>
        <end position="247"/>
    </location>
</feature>
<dbReference type="InterPro" id="IPR050453">
    <property type="entry name" value="LIM_Homeobox_TF"/>
</dbReference>
<dbReference type="GO" id="GO:0030182">
    <property type="term" value="P:neuron differentiation"/>
    <property type="evidence" value="ECO:0007669"/>
    <property type="project" value="TreeGrafter"/>
</dbReference>
<dbReference type="PROSITE" id="PS50071">
    <property type="entry name" value="HOMEOBOX_2"/>
    <property type="match status" value="1"/>
</dbReference>
<dbReference type="PANTHER" id="PTHR24208">
    <property type="entry name" value="LIM/HOMEOBOX PROTEIN LHX"/>
    <property type="match status" value="1"/>
</dbReference>
<dbReference type="InterPro" id="IPR001356">
    <property type="entry name" value="HD"/>
</dbReference>
<keyword evidence="7 9" id="KW-0371">Homeobox</keyword>
<evidence type="ECO:0000256" key="6">
    <source>
        <dbReference type="ARBA" id="ARBA00023125"/>
    </source>
</evidence>
<dbReference type="OrthoDB" id="6159439at2759"/>
<dbReference type="Pfam" id="PF00046">
    <property type="entry name" value="Homeodomain"/>
    <property type="match status" value="1"/>
</dbReference>
<dbReference type="InterPro" id="IPR001781">
    <property type="entry name" value="Znf_LIM"/>
</dbReference>
<feature type="DNA-binding region" description="Homeobox" evidence="9">
    <location>
        <begin position="189"/>
        <end position="248"/>
    </location>
</feature>
<dbReference type="GO" id="GO:0000981">
    <property type="term" value="F:DNA-binding transcription factor activity, RNA polymerase II-specific"/>
    <property type="evidence" value="ECO:0007669"/>
    <property type="project" value="InterPro"/>
</dbReference>
<dbReference type="GO" id="GO:0046872">
    <property type="term" value="F:metal ion binding"/>
    <property type="evidence" value="ECO:0007669"/>
    <property type="project" value="UniProtKB-KW"/>
</dbReference>
<keyword evidence="2 10" id="KW-0479">Metal-binding</keyword>
<feature type="compositionally biased region" description="Polar residues" evidence="12">
    <location>
        <begin position="256"/>
        <end position="268"/>
    </location>
</feature>
<dbReference type="CDD" id="cd00086">
    <property type="entry name" value="homeodomain"/>
    <property type="match status" value="1"/>
</dbReference>
<evidence type="ECO:0000256" key="2">
    <source>
        <dbReference type="ARBA" id="ARBA00022723"/>
    </source>
</evidence>
<feature type="domain" description="LIM zinc-binding" evidence="13">
    <location>
        <begin position="37"/>
        <end position="97"/>
    </location>
</feature>
<keyword evidence="8 9" id="KW-0539">Nucleus</keyword>